<protein>
    <submittedName>
        <fullName evidence="8">Xanthine/uracil permease</fullName>
    </submittedName>
</protein>
<dbReference type="AlphaFoldDB" id="A0A840ABH6"/>
<sequence length="559" mass="57854">MPPAGAPAIWRLQETPPIPLLLAAALQQAGLAAVTLGFPLLVAEAAGADVALKAAVLQWSMLAMGIATLLQCWGRWGIGSGYLICGIFTAIYLPLSVVVAQRSGLADVAGMTLVAGLTQMVLSPFVRRLRNQVPNEIIGLIVLLVGLALGILSVRLIALGSPADPAGGVQRVVGIATFALIVALAIWGPPRLRPLAVLAGMLGGTALALLLGSAPEAPAVQGVSLLDGPPVMPSFNWALLPGFLLGALASLVRCMGDIIAAQRAEDPDWTRPDQRSIRGGVLADGMGTALAGCMGLPGMNSYTGSVGLAVASGVRSRVVGLAAGAIWVGLAFIPSAGVWMLLIPQGVLGAALLYVSAFIIASGFITITQRLLDPRRTVLLGVSLVVGLSGALIPGLYADLPFAVQALTFSSLALALAVALVLGPLLRIGLAREVALEWHPAEGVPALLDAARAPLQQWGVRRAVADRVGGALEEFALLAQEEIGSGGAVHLRMENTDPVLRLTLAWQGAPIAPLDPATPPDEPDLRRIALLLLRHKTDAMRLRPGAEGRQEAVLEFDQD</sequence>
<evidence type="ECO:0000256" key="2">
    <source>
        <dbReference type="ARBA" id="ARBA00008821"/>
    </source>
</evidence>
<keyword evidence="9" id="KW-1185">Reference proteome</keyword>
<dbReference type="Proteomes" id="UP000553193">
    <property type="component" value="Unassembled WGS sequence"/>
</dbReference>
<comment type="caution">
    <text evidence="8">The sequence shown here is derived from an EMBL/GenBank/DDBJ whole genome shotgun (WGS) entry which is preliminary data.</text>
</comment>
<keyword evidence="5 7" id="KW-1133">Transmembrane helix</keyword>
<comment type="subcellular location">
    <subcellularLocation>
        <location evidence="1">Membrane</location>
        <topology evidence="1">Multi-pass membrane protein</topology>
    </subcellularLocation>
</comment>
<proteinExistence type="inferred from homology"/>
<evidence type="ECO:0000313" key="8">
    <source>
        <dbReference type="EMBL" id="MBB3898909.1"/>
    </source>
</evidence>
<dbReference type="PANTHER" id="PTHR42810">
    <property type="entry name" value="PURINE PERMEASE C1399.01C-RELATED"/>
    <property type="match status" value="1"/>
</dbReference>
<feature type="transmembrane region" description="Helical" evidence="7">
    <location>
        <begin position="54"/>
        <end position="73"/>
    </location>
</feature>
<evidence type="ECO:0000256" key="5">
    <source>
        <dbReference type="ARBA" id="ARBA00022989"/>
    </source>
</evidence>
<organism evidence="8 9">
    <name type="scientific">Roseococcus suduntuyensis</name>
    <dbReference type="NCBI Taxonomy" id="455361"/>
    <lineage>
        <taxon>Bacteria</taxon>
        <taxon>Pseudomonadati</taxon>
        <taxon>Pseudomonadota</taxon>
        <taxon>Alphaproteobacteria</taxon>
        <taxon>Acetobacterales</taxon>
        <taxon>Roseomonadaceae</taxon>
        <taxon>Roseococcus</taxon>
    </lineage>
</organism>
<comment type="similarity">
    <text evidence="2">Belongs to the nucleobase:cation symporter-2 (NCS2) (TC 2.A.40) family.</text>
</comment>
<keyword evidence="6 7" id="KW-0472">Membrane</keyword>
<feature type="transmembrane region" description="Helical" evidence="7">
    <location>
        <begin position="80"/>
        <end position="99"/>
    </location>
</feature>
<evidence type="ECO:0000313" key="9">
    <source>
        <dbReference type="Proteomes" id="UP000553193"/>
    </source>
</evidence>
<dbReference type="InterPro" id="IPR006043">
    <property type="entry name" value="NCS2"/>
</dbReference>
<feature type="transmembrane region" description="Helical" evidence="7">
    <location>
        <begin position="169"/>
        <end position="188"/>
    </location>
</feature>
<evidence type="ECO:0000256" key="7">
    <source>
        <dbReference type="SAM" id="Phobius"/>
    </source>
</evidence>
<gene>
    <name evidence="8" type="ORF">GGQ83_002352</name>
</gene>
<name>A0A840ABH6_9PROT</name>
<dbReference type="PANTHER" id="PTHR42810:SF2">
    <property type="entry name" value="PURINE PERMEASE C1399.01C-RELATED"/>
    <property type="match status" value="1"/>
</dbReference>
<dbReference type="GO" id="GO:0005886">
    <property type="term" value="C:plasma membrane"/>
    <property type="evidence" value="ECO:0007669"/>
    <property type="project" value="TreeGrafter"/>
</dbReference>
<feature type="transmembrane region" description="Helical" evidence="7">
    <location>
        <begin position="403"/>
        <end position="426"/>
    </location>
</feature>
<feature type="transmembrane region" description="Helical" evidence="7">
    <location>
        <begin position="137"/>
        <end position="157"/>
    </location>
</feature>
<feature type="transmembrane region" description="Helical" evidence="7">
    <location>
        <begin position="234"/>
        <end position="252"/>
    </location>
</feature>
<dbReference type="RefSeq" id="WP_184384153.1">
    <property type="nucleotide sequence ID" value="NZ_JACIDJ010000003.1"/>
</dbReference>
<dbReference type="EMBL" id="JACIDJ010000003">
    <property type="protein sequence ID" value="MBB3898909.1"/>
    <property type="molecule type" value="Genomic_DNA"/>
</dbReference>
<accession>A0A840ABH6</accession>
<evidence type="ECO:0000256" key="1">
    <source>
        <dbReference type="ARBA" id="ARBA00004141"/>
    </source>
</evidence>
<dbReference type="GO" id="GO:0042907">
    <property type="term" value="F:xanthine transmembrane transporter activity"/>
    <property type="evidence" value="ECO:0007669"/>
    <property type="project" value="TreeGrafter"/>
</dbReference>
<evidence type="ECO:0000256" key="4">
    <source>
        <dbReference type="ARBA" id="ARBA00022692"/>
    </source>
</evidence>
<dbReference type="Pfam" id="PF00860">
    <property type="entry name" value="Xan_ur_permease"/>
    <property type="match status" value="1"/>
</dbReference>
<feature type="transmembrane region" description="Helical" evidence="7">
    <location>
        <begin position="20"/>
        <end position="42"/>
    </location>
</feature>
<keyword evidence="4 7" id="KW-0812">Transmembrane</keyword>
<feature type="transmembrane region" description="Helical" evidence="7">
    <location>
        <begin position="195"/>
        <end position="214"/>
    </location>
</feature>
<evidence type="ECO:0000256" key="3">
    <source>
        <dbReference type="ARBA" id="ARBA00022448"/>
    </source>
</evidence>
<reference evidence="8 9" key="1">
    <citation type="submission" date="2020-08" db="EMBL/GenBank/DDBJ databases">
        <title>Genomic Encyclopedia of Type Strains, Phase IV (KMG-IV): sequencing the most valuable type-strain genomes for metagenomic binning, comparative biology and taxonomic classification.</title>
        <authorList>
            <person name="Goeker M."/>
        </authorList>
    </citation>
    <scope>NUCLEOTIDE SEQUENCE [LARGE SCALE GENOMIC DNA]</scope>
    <source>
        <strain evidence="8 9">DSM 19979</strain>
    </source>
</reference>
<feature type="transmembrane region" description="Helical" evidence="7">
    <location>
        <begin position="318"/>
        <end position="341"/>
    </location>
</feature>
<feature type="transmembrane region" description="Helical" evidence="7">
    <location>
        <begin position="347"/>
        <end position="366"/>
    </location>
</feature>
<keyword evidence="3" id="KW-0813">Transport</keyword>
<feature type="transmembrane region" description="Helical" evidence="7">
    <location>
        <begin position="378"/>
        <end position="397"/>
    </location>
</feature>
<evidence type="ECO:0000256" key="6">
    <source>
        <dbReference type="ARBA" id="ARBA00023136"/>
    </source>
</evidence>